<evidence type="ECO:0000256" key="1">
    <source>
        <dbReference type="SAM" id="MobiDB-lite"/>
    </source>
</evidence>
<keyword evidence="3" id="KW-1185">Reference proteome</keyword>
<reference evidence="2 3" key="1">
    <citation type="submission" date="2024-09" db="EMBL/GenBank/DDBJ databases">
        <title>Chromosome-scale assembly of Riccia fluitans.</title>
        <authorList>
            <person name="Paukszto L."/>
            <person name="Sawicki J."/>
            <person name="Karawczyk K."/>
            <person name="Piernik-Szablinska J."/>
            <person name="Szczecinska M."/>
            <person name="Mazdziarz M."/>
        </authorList>
    </citation>
    <scope>NUCLEOTIDE SEQUENCE [LARGE SCALE GENOMIC DNA]</scope>
    <source>
        <strain evidence="2">Rf_01</strain>
        <tissue evidence="2">Aerial parts of the thallus</tissue>
    </source>
</reference>
<sequence>MRPGPLRIESPKSRSKKLAMRSVPLRIESQVRDDPIPTTAAEEQPADRASGQATQVASTPDPTAAK</sequence>
<proteinExistence type="predicted"/>
<feature type="region of interest" description="Disordered" evidence="1">
    <location>
        <begin position="1"/>
        <end position="66"/>
    </location>
</feature>
<accession>A0ABD1YJ72</accession>
<dbReference type="Proteomes" id="UP001605036">
    <property type="component" value="Unassembled WGS sequence"/>
</dbReference>
<name>A0ABD1YJ72_9MARC</name>
<evidence type="ECO:0000313" key="2">
    <source>
        <dbReference type="EMBL" id="KAL2629649.1"/>
    </source>
</evidence>
<dbReference type="EMBL" id="JBHFFA010000004">
    <property type="protein sequence ID" value="KAL2629649.1"/>
    <property type="molecule type" value="Genomic_DNA"/>
</dbReference>
<organism evidence="2 3">
    <name type="scientific">Riccia fluitans</name>
    <dbReference type="NCBI Taxonomy" id="41844"/>
    <lineage>
        <taxon>Eukaryota</taxon>
        <taxon>Viridiplantae</taxon>
        <taxon>Streptophyta</taxon>
        <taxon>Embryophyta</taxon>
        <taxon>Marchantiophyta</taxon>
        <taxon>Marchantiopsida</taxon>
        <taxon>Marchantiidae</taxon>
        <taxon>Marchantiales</taxon>
        <taxon>Ricciaceae</taxon>
        <taxon>Riccia</taxon>
    </lineage>
</organism>
<feature type="compositionally biased region" description="Polar residues" evidence="1">
    <location>
        <begin position="51"/>
        <end position="66"/>
    </location>
</feature>
<gene>
    <name evidence="2" type="ORF">R1flu_014335</name>
</gene>
<evidence type="ECO:0000313" key="3">
    <source>
        <dbReference type="Proteomes" id="UP001605036"/>
    </source>
</evidence>
<comment type="caution">
    <text evidence="2">The sequence shown here is derived from an EMBL/GenBank/DDBJ whole genome shotgun (WGS) entry which is preliminary data.</text>
</comment>
<dbReference type="AlphaFoldDB" id="A0ABD1YJ72"/>
<protein>
    <submittedName>
        <fullName evidence="2">Uncharacterized protein</fullName>
    </submittedName>
</protein>